<dbReference type="GO" id="GO:0019843">
    <property type="term" value="F:rRNA binding"/>
    <property type="evidence" value="ECO:0007669"/>
    <property type="project" value="UniProtKB-UniRule"/>
</dbReference>
<feature type="active site" evidence="4">
    <location>
        <position position="16"/>
    </location>
</feature>
<evidence type="ECO:0000256" key="4">
    <source>
        <dbReference type="HAMAP-Rule" id="MF_01468"/>
    </source>
</evidence>
<dbReference type="Proteomes" id="UP000824232">
    <property type="component" value="Unassembled WGS sequence"/>
</dbReference>
<comment type="cofactor">
    <cofactor evidence="4">
        <name>Mg(2+)</name>
        <dbReference type="ChEBI" id="CHEBI:18420"/>
    </cofactor>
</comment>
<comment type="function">
    <text evidence="4">Involved in correct processing of both the 5' and 3' ends of 23S rRNA precursor. Processes 30S rRNA precursor transcript even in absence of ribonuclease 3 (Rnc); Rnc processes 30S rRNA into smaller rRNA precursors.</text>
</comment>
<evidence type="ECO:0000256" key="3">
    <source>
        <dbReference type="ARBA" id="ARBA00022801"/>
    </source>
</evidence>
<dbReference type="GO" id="GO:0006364">
    <property type="term" value="P:rRNA processing"/>
    <property type="evidence" value="ECO:0007669"/>
    <property type="project" value="UniProtKB-UniRule"/>
</dbReference>
<dbReference type="InterPro" id="IPR036389">
    <property type="entry name" value="RNase_III_sf"/>
</dbReference>
<dbReference type="InterPro" id="IPR000999">
    <property type="entry name" value="RNase_III_dom"/>
</dbReference>
<comment type="subunit">
    <text evidence="4">Homodimer.</text>
</comment>
<keyword evidence="2 4" id="KW-0255">Endonuclease</keyword>
<dbReference type="PANTHER" id="PTHR34276:SF1">
    <property type="entry name" value="MINI-RIBONUCLEASE 3"/>
    <property type="match status" value="1"/>
</dbReference>
<evidence type="ECO:0000313" key="6">
    <source>
        <dbReference type="EMBL" id="HIR59469.1"/>
    </source>
</evidence>
<comment type="similarity">
    <text evidence="4">Belongs to the MrnC RNase family.</text>
</comment>
<dbReference type="GO" id="GO:0005737">
    <property type="term" value="C:cytoplasm"/>
    <property type="evidence" value="ECO:0007669"/>
    <property type="project" value="UniProtKB-SubCell"/>
</dbReference>
<keyword evidence="3 4" id="KW-0378">Hydrolase</keyword>
<dbReference type="AlphaFoldDB" id="A0A9D1J3S9"/>
<accession>A0A9D1J3S9</accession>
<dbReference type="InterPro" id="IPR008226">
    <property type="entry name" value="Mini3_fam"/>
</dbReference>
<evidence type="ECO:0000259" key="5">
    <source>
        <dbReference type="Pfam" id="PF00636"/>
    </source>
</evidence>
<keyword evidence="4" id="KW-0694">RNA-binding</keyword>
<dbReference type="PANTHER" id="PTHR34276">
    <property type="entry name" value="MINI-RIBONUCLEASE 3"/>
    <property type="match status" value="1"/>
</dbReference>
<protein>
    <recommendedName>
        <fullName evidence="4">Mini-ribonuclease 3</fullName>
        <shortName evidence="4">Mini-3</shortName>
        <shortName evidence="4">Mini-RNase 3</shortName>
        <ecNumber evidence="4">3.1.26.-</ecNumber>
    </recommendedName>
    <alternativeName>
        <fullName evidence="4">Mini-RNase III</fullName>
        <shortName evidence="4">Mini-III</shortName>
    </alternativeName>
</protein>
<name>A0A9D1J3S9_9FIRM</name>
<organism evidence="6 7">
    <name type="scientific">Candidatus Onthousia excrementipullorum</name>
    <dbReference type="NCBI Taxonomy" id="2840884"/>
    <lineage>
        <taxon>Bacteria</taxon>
        <taxon>Bacillati</taxon>
        <taxon>Bacillota</taxon>
        <taxon>Bacilli</taxon>
        <taxon>Candidatus Onthousia</taxon>
    </lineage>
</organism>
<reference evidence="6" key="1">
    <citation type="submission" date="2020-10" db="EMBL/GenBank/DDBJ databases">
        <authorList>
            <person name="Gilroy R."/>
        </authorList>
    </citation>
    <scope>NUCLEOTIDE SEQUENCE</scope>
    <source>
        <strain evidence="6">CHK184-20233</strain>
    </source>
</reference>
<feature type="domain" description="RNase III" evidence="5">
    <location>
        <begin position="10"/>
        <end position="109"/>
    </location>
</feature>
<comment type="caution">
    <text evidence="6">The sequence shown here is derived from an EMBL/GenBank/DDBJ whole genome shotgun (WGS) entry which is preliminary data.</text>
</comment>
<keyword evidence="4" id="KW-0690">Ribosome biogenesis</keyword>
<keyword evidence="4" id="KW-0699">rRNA-binding</keyword>
<proteinExistence type="inferred from homology"/>
<reference evidence="6" key="2">
    <citation type="journal article" date="2021" name="PeerJ">
        <title>Extensive microbial diversity within the chicken gut microbiome revealed by metagenomics and culture.</title>
        <authorList>
            <person name="Gilroy R."/>
            <person name="Ravi A."/>
            <person name="Getino M."/>
            <person name="Pursley I."/>
            <person name="Horton D.L."/>
            <person name="Alikhan N.F."/>
            <person name="Baker D."/>
            <person name="Gharbi K."/>
            <person name="Hall N."/>
            <person name="Watson M."/>
            <person name="Adriaenssens E.M."/>
            <person name="Foster-Nyarko E."/>
            <person name="Jarju S."/>
            <person name="Secka A."/>
            <person name="Antonio M."/>
            <person name="Oren A."/>
            <person name="Chaudhuri R.R."/>
            <person name="La Ragione R."/>
            <person name="Hildebrand F."/>
            <person name="Pallen M.J."/>
        </authorList>
    </citation>
    <scope>NUCLEOTIDE SEQUENCE</scope>
    <source>
        <strain evidence="6">CHK184-20233</strain>
    </source>
</reference>
<gene>
    <name evidence="4" type="primary">mrnC</name>
    <name evidence="6" type="ORF">IAB38_05400</name>
</gene>
<dbReference type="GO" id="GO:0004525">
    <property type="term" value="F:ribonuclease III activity"/>
    <property type="evidence" value="ECO:0007669"/>
    <property type="project" value="InterPro"/>
</dbReference>
<dbReference type="Pfam" id="PF00636">
    <property type="entry name" value="Ribonuclease_3"/>
    <property type="match status" value="1"/>
</dbReference>
<keyword evidence="1 4" id="KW-0540">Nuclease</keyword>
<dbReference type="EC" id="3.1.26.-" evidence="4"/>
<dbReference type="SUPFAM" id="SSF69065">
    <property type="entry name" value="RNase III domain-like"/>
    <property type="match status" value="1"/>
</dbReference>
<dbReference type="EMBL" id="DVHC01000055">
    <property type="protein sequence ID" value="HIR59469.1"/>
    <property type="molecule type" value="Genomic_DNA"/>
</dbReference>
<comment type="subcellular location">
    <subcellularLocation>
        <location evidence="4">Cytoplasm</location>
    </subcellularLocation>
</comment>
<evidence type="ECO:0000256" key="1">
    <source>
        <dbReference type="ARBA" id="ARBA00022722"/>
    </source>
</evidence>
<keyword evidence="4" id="KW-0963">Cytoplasm</keyword>
<evidence type="ECO:0000256" key="2">
    <source>
        <dbReference type="ARBA" id="ARBA00022759"/>
    </source>
</evidence>
<evidence type="ECO:0000313" key="7">
    <source>
        <dbReference type="Proteomes" id="UP000824232"/>
    </source>
</evidence>
<dbReference type="Gene3D" id="1.10.1520.10">
    <property type="entry name" value="Ribonuclease III domain"/>
    <property type="match status" value="1"/>
</dbReference>
<dbReference type="PIRSF" id="PIRSF005520">
    <property type="entry name" value="UCP005520"/>
    <property type="match status" value="1"/>
</dbReference>
<dbReference type="HAMAP" id="MF_01468">
    <property type="entry name" value="RNase_Mini_III"/>
    <property type="match status" value="1"/>
</dbReference>
<keyword evidence="4" id="KW-0698">rRNA processing</keyword>
<keyword evidence="4" id="KW-0460">Magnesium</keyword>
<sequence>MDIRCVNSLVLAYLGDAVYEEYIRMYLVEKKFNKVNDLQRESINYVSAKRQAFFLDEMLDRDFFNEDEISVIRRARNAKSHSNPKGCSVIEYKKATALEALIGYLKLENKENRIDEVMNYIVEELC</sequence>